<evidence type="ECO:0000313" key="2">
    <source>
        <dbReference type="Proteomes" id="UP001160152"/>
    </source>
</evidence>
<dbReference type="EMBL" id="JAOCBV010000001">
    <property type="protein sequence ID" value="MDH0758045.1"/>
    <property type="molecule type" value="Genomic_DNA"/>
</dbReference>
<accession>A0ABD4YGY5</accession>
<dbReference type="AlphaFoldDB" id="A0ABD4YGY5"/>
<evidence type="ECO:0000313" key="1">
    <source>
        <dbReference type="EMBL" id="MDH0758045.1"/>
    </source>
</evidence>
<protein>
    <submittedName>
        <fullName evidence="1">Uncharacterized protein</fullName>
    </submittedName>
</protein>
<name>A0ABD4YGY5_9PSED</name>
<dbReference type="RefSeq" id="WP_280069946.1">
    <property type="nucleotide sequence ID" value="NZ_JAOCBV010000001.1"/>
</dbReference>
<gene>
    <name evidence="1" type="ORF">N5C70_15190</name>
</gene>
<sequence length="66" mass="7326">MNEQQIERFRQIVQEIATDESVSFDEAFAIASNHLAYWVSEMPKGRKLEACGSAQTGSSHPAQPSD</sequence>
<dbReference type="Proteomes" id="UP001160152">
    <property type="component" value="Unassembled WGS sequence"/>
</dbReference>
<organism evidence="1 2">
    <name type="scientific">Pseudomonas juntendi</name>
    <dbReference type="NCBI Taxonomy" id="2666183"/>
    <lineage>
        <taxon>Bacteria</taxon>
        <taxon>Pseudomonadati</taxon>
        <taxon>Pseudomonadota</taxon>
        <taxon>Gammaproteobacteria</taxon>
        <taxon>Pseudomonadales</taxon>
        <taxon>Pseudomonadaceae</taxon>
        <taxon>Pseudomonas</taxon>
    </lineage>
</organism>
<proteinExistence type="predicted"/>
<reference evidence="1 2" key="1">
    <citation type="submission" date="2022-09" db="EMBL/GenBank/DDBJ databases">
        <title>Intensive care unit water sources are persistently colonized with multi-drug resistant bacteria and are the site of extensive horizontal gene transfer of antibiotic resistance genes.</title>
        <authorList>
            <person name="Diorio-Toth L."/>
        </authorList>
    </citation>
    <scope>NUCLEOTIDE SEQUENCE [LARGE SCALE GENOMIC DNA]</scope>
    <source>
        <strain evidence="1 2">GD03901</strain>
    </source>
</reference>
<comment type="caution">
    <text evidence="1">The sequence shown here is derived from an EMBL/GenBank/DDBJ whole genome shotgun (WGS) entry which is preliminary data.</text>
</comment>